<dbReference type="InterPro" id="IPR043129">
    <property type="entry name" value="ATPase_NBD"/>
</dbReference>
<dbReference type="InterPro" id="IPR051805">
    <property type="entry name" value="Dehydratase_Activator_Redct"/>
</dbReference>
<keyword evidence="4" id="KW-0411">Iron-sulfur</keyword>
<dbReference type="NCBIfam" id="TIGR00241">
    <property type="entry name" value="CoA_E_activ"/>
    <property type="match status" value="1"/>
</dbReference>
<comment type="caution">
    <text evidence="6">The sequence shown here is derived from an EMBL/GenBank/DDBJ whole genome shotgun (WGS) entry which is preliminary data.</text>
</comment>
<name>A0A7V0Z582_UNCW3</name>
<dbReference type="GO" id="GO:0051536">
    <property type="term" value="F:iron-sulfur cluster binding"/>
    <property type="evidence" value="ECO:0007669"/>
    <property type="project" value="UniProtKB-KW"/>
</dbReference>
<dbReference type="PANTHER" id="PTHR32329:SF8">
    <property type="entry name" value="ACTIVATOR OF (R)-2-HYDROXYGLUTARYL-COA DEHYDRATASE"/>
    <property type="match status" value="1"/>
</dbReference>
<dbReference type="GO" id="GO:0046872">
    <property type="term" value="F:metal ion binding"/>
    <property type="evidence" value="ECO:0007669"/>
    <property type="project" value="UniProtKB-KW"/>
</dbReference>
<dbReference type="SUPFAM" id="SSF53067">
    <property type="entry name" value="Actin-like ATPase domain"/>
    <property type="match status" value="1"/>
</dbReference>
<evidence type="ECO:0000259" key="5">
    <source>
        <dbReference type="Pfam" id="PF01869"/>
    </source>
</evidence>
<evidence type="ECO:0000256" key="1">
    <source>
        <dbReference type="ARBA" id="ARBA00001966"/>
    </source>
</evidence>
<protein>
    <submittedName>
        <fullName evidence="6">3-hydroxyacyl-ACP dehydratase</fullName>
    </submittedName>
</protein>
<feature type="domain" description="ATPase BadF/BadG/BcrA/BcrD type" evidence="5">
    <location>
        <begin position="5"/>
        <end position="243"/>
    </location>
</feature>
<dbReference type="AlphaFoldDB" id="A0A7V0Z582"/>
<dbReference type="Pfam" id="PF01869">
    <property type="entry name" value="BcrAD_BadFG"/>
    <property type="match status" value="1"/>
</dbReference>
<dbReference type="InterPro" id="IPR002731">
    <property type="entry name" value="ATPase_BadF"/>
</dbReference>
<evidence type="ECO:0000256" key="2">
    <source>
        <dbReference type="ARBA" id="ARBA00022723"/>
    </source>
</evidence>
<gene>
    <name evidence="6" type="ORF">ENP86_04780</name>
</gene>
<evidence type="ECO:0000313" key="6">
    <source>
        <dbReference type="EMBL" id="HDY58850.1"/>
    </source>
</evidence>
<evidence type="ECO:0000256" key="3">
    <source>
        <dbReference type="ARBA" id="ARBA00023004"/>
    </source>
</evidence>
<sequence length="248" mass="27183">MVSAGIDIGSRTIKFVLFENSKIIDYLITDTTVEPMKRIKEILENKRFDRITATGYGRYLMQESYDCPVVTEIKAYALGAHYLFPSCHTVIDIGGQDTKVIKIRDGNVVDFEMNDRCAAGTGKFLEVMAHTLGYTMDEFGKNALKGTNSIPINSMCTVFAESEVVSLIARGEDKINIALSLHHSIVNRLLPMVSRINPENDIVFAGGVAKNPCMAELLRKKLGNILIPEEPQIIGALGSAIIARGGGE</sequence>
<evidence type="ECO:0000256" key="4">
    <source>
        <dbReference type="ARBA" id="ARBA00023014"/>
    </source>
</evidence>
<dbReference type="Gene3D" id="3.30.420.40">
    <property type="match status" value="2"/>
</dbReference>
<organism evidence="6">
    <name type="scientific">candidate division WOR-3 bacterium</name>
    <dbReference type="NCBI Taxonomy" id="2052148"/>
    <lineage>
        <taxon>Bacteria</taxon>
        <taxon>Bacteria division WOR-3</taxon>
    </lineage>
</organism>
<dbReference type="PANTHER" id="PTHR32329">
    <property type="entry name" value="BIFUNCTIONAL PROTEIN [INCLUDES 2-HYDROXYACYL-COA DEHYDRATASE (N-TER) AND ITS ACTIVATOR DOMAIN (C_TERM)-RELATED"/>
    <property type="match status" value="1"/>
</dbReference>
<accession>A0A7V0Z582</accession>
<dbReference type="CDD" id="cd24036">
    <property type="entry name" value="ASKHA_NBD_BcrAD_BadFG_HgdC_HadI"/>
    <property type="match status" value="1"/>
</dbReference>
<dbReference type="EMBL" id="DSKY01000014">
    <property type="protein sequence ID" value="HDY58850.1"/>
    <property type="molecule type" value="Genomic_DNA"/>
</dbReference>
<keyword evidence="2" id="KW-0479">Metal-binding</keyword>
<reference evidence="6" key="1">
    <citation type="journal article" date="2020" name="mSystems">
        <title>Genome- and Community-Level Interaction Insights into Carbon Utilization and Element Cycling Functions of Hydrothermarchaeota in Hydrothermal Sediment.</title>
        <authorList>
            <person name="Zhou Z."/>
            <person name="Liu Y."/>
            <person name="Xu W."/>
            <person name="Pan J."/>
            <person name="Luo Z.H."/>
            <person name="Li M."/>
        </authorList>
    </citation>
    <scope>NUCLEOTIDE SEQUENCE [LARGE SCALE GENOMIC DNA]</scope>
    <source>
        <strain evidence="6">SpSt-258</strain>
    </source>
</reference>
<proteinExistence type="predicted"/>
<comment type="cofactor">
    <cofactor evidence="1">
        <name>[4Fe-4S] cluster</name>
        <dbReference type="ChEBI" id="CHEBI:49883"/>
    </cofactor>
</comment>
<keyword evidence="3" id="KW-0408">Iron</keyword>
<dbReference type="InterPro" id="IPR008275">
    <property type="entry name" value="CoA_E_activase_dom"/>
</dbReference>